<dbReference type="GO" id="GO:0005634">
    <property type="term" value="C:nucleus"/>
    <property type="evidence" value="ECO:0007669"/>
    <property type="project" value="TreeGrafter"/>
</dbReference>
<proteinExistence type="inferred from homology"/>
<dbReference type="GO" id="GO:0004674">
    <property type="term" value="F:protein serine/threonine kinase activity"/>
    <property type="evidence" value="ECO:0007669"/>
    <property type="project" value="UniProtKB-KW"/>
</dbReference>
<feature type="region of interest" description="Disordered" evidence="11">
    <location>
        <begin position="1805"/>
        <end position="1829"/>
    </location>
</feature>
<evidence type="ECO:0000256" key="1">
    <source>
        <dbReference type="ARBA" id="ARBA00011031"/>
    </source>
</evidence>
<evidence type="ECO:0000259" key="13">
    <source>
        <dbReference type="PROSITE" id="PS51189"/>
    </source>
</evidence>
<dbReference type="EC" id="2.7.11.1" evidence="2"/>
<feature type="domain" description="PI3K/PI4K catalytic" evidence="12">
    <location>
        <begin position="2034"/>
        <end position="2378"/>
    </location>
</feature>
<dbReference type="FunFam" id="3.30.1010.10:FF:000010">
    <property type="entry name" value="serine/threonine-protein kinase SMG1 isoform X1"/>
    <property type="match status" value="1"/>
</dbReference>
<dbReference type="GO" id="GO:0031929">
    <property type="term" value="P:TOR signaling"/>
    <property type="evidence" value="ECO:0007669"/>
    <property type="project" value="TreeGrafter"/>
</dbReference>
<keyword evidence="4" id="KW-0808">Transferase</keyword>
<dbReference type="PANTHER" id="PTHR11139:SF119">
    <property type="entry name" value="SERINE_THREONINE-PROTEIN KINASE SMG1"/>
    <property type="match status" value="1"/>
</dbReference>
<dbReference type="OMA" id="AFECHFT"/>
<dbReference type="GO" id="GO:0031932">
    <property type="term" value="C:TORC2 complex"/>
    <property type="evidence" value="ECO:0007669"/>
    <property type="project" value="TreeGrafter"/>
</dbReference>
<feature type="non-terminal residue" evidence="15">
    <location>
        <position position="1"/>
    </location>
</feature>
<dbReference type="GO" id="GO:0000184">
    <property type="term" value="P:nuclear-transcribed mRNA catabolic process, nonsense-mediated decay"/>
    <property type="evidence" value="ECO:0007669"/>
    <property type="project" value="UniProtKB-KW"/>
</dbReference>
<dbReference type="InterPro" id="IPR036940">
    <property type="entry name" value="PI3/4_kinase_cat_sf"/>
</dbReference>
<feature type="domain" description="FATC" evidence="14">
    <location>
        <begin position="3505"/>
        <end position="3537"/>
    </location>
</feature>
<keyword evidence="6 15" id="KW-0418">Kinase</keyword>
<dbReference type="PROSITE" id="PS00916">
    <property type="entry name" value="PI3_4_KINASE_2"/>
    <property type="match status" value="1"/>
</dbReference>
<dbReference type="InParanoid" id="A0A067R3Y6"/>
<dbReference type="InterPro" id="IPR031559">
    <property type="entry name" value="SMG1"/>
</dbReference>
<dbReference type="EMBL" id="KK852999">
    <property type="protein sequence ID" value="KDR12657.1"/>
    <property type="molecule type" value="Genomic_DNA"/>
</dbReference>
<reference evidence="15 16" key="1">
    <citation type="journal article" date="2014" name="Nat. Commun.">
        <title>Molecular traces of alternative social organization in a termite genome.</title>
        <authorList>
            <person name="Terrapon N."/>
            <person name="Li C."/>
            <person name="Robertson H.M."/>
            <person name="Ji L."/>
            <person name="Meng X."/>
            <person name="Booth W."/>
            <person name="Chen Z."/>
            <person name="Childers C.P."/>
            <person name="Glastad K.M."/>
            <person name="Gokhale K."/>
            <person name="Gowin J."/>
            <person name="Gronenberg W."/>
            <person name="Hermansen R.A."/>
            <person name="Hu H."/>
            <person name="Hunt B.G."/>
            <person name="Huylmans A.K."/>
            <person name="Khalil S.M."/>
            <person name="Mitchell R.D."/>
            <person name="Munoz-Torres M.C."/>
            <person name="Mustard J.A."/>
            <person name="Pan H."/>
            <person name="Reese J.T."/>
            <person name="Scharf M.E."/>
            <person name="Sun F."/>
            <person name="Vogel H."/>
            <person name="Xiao J."/>
            <person name="Yang W."/>
            <person name="Yang Z."/>
            <person name="Yang Z."/>
            <person name="Zhou J."/>
            <person name="Zhu J."/>
            <person name="Brent C.S."/>
            <person name="Elsik C.G."/>
            <person name="Goodisman M.A."/>
            <person name="Liberles D.A."/>
            <person name="Roe R.M."/>
            <person name="Vargo E.L."/>
            <person name="Vilcinskas A."/>
            <person name="Wang J."/>
            <person name="Bornberg-Bauer E."/>
            <person name="Korb J."/>
            <person name="Zhang G."/>
            <person name="Liebig J."/>
        </authorList>
    </citation>
    <scope>NUCLEOTIDE SEQUENCE [LARGE SCALE GENOMIC DNA]</scope>
    <source>
        <tissue evidence="15">Whole organism</tissue>
    </source>
</reference>
<accession>A0A067R3Y6</accession>
<dbReference type="PROSITE" id="PS51190">
    <property type="entry name" value="FATC"/>
    <property type="match status" value="1"/>
</dbReference>
<dbReference type="InterPro" id="IPR050517">
    <property type="entry name" value="DDR_Repair_Kinase"/>
</dbReference>
<dbReference type="SMART" id="SM01343">
    <property type="entry name" value="FATC"/>
    <property type="match status" value="1"/>
</dbReference>
<evidence type="ECO:0000256" key="2">
    <source>
        <dbReference type="ARBA" id="ARBA00012513"/>
    </source>
</evidence>
<evidence type="ECO:0000256" key="9">
    <source>
        <dbReference type="ARBA" id="ARBA00047899"/>
    </source>
</evidence>
<keyword evidence="8" id="KW-0866">Nonsense-mediated mRNA decay</keyword>
<evidence type="ECO:0000256" key="11">
    <source>
        <dbReference type="SAM" id="MobiDB-lite"/>
    </source>
</evidence>
<evidence type="ECO:0000256" key="5">
    <source>
        <dbReference type="ARBA" id="ARBA00022741"/>
    </source>
</evidence>
<dbReference type="Proteomes" id="UP000027135">
    <property type="component" value="Unassembled WGS sequence"/>
</dbReference>
<dbReference type="Pfam" id="PF02260">
    <property type="entry name" value="FATC"/>
    <property type="match status" value="1"/>
</dbReference>
<dbReference type="Gene3D" id="1.10.1070.11">
    <property type="entry name" value="Phosphatidylinositol 3-/4-kinase, catalytic domain"/>
    <property type="match status" value="1"/>
</dbReference>
<dbReference type="PANTHER" id="PTHR11139">
    <property type="entry name" value="ATAXIA TELANGIECTASIA MUTATED ATM -RELATED"/>
    <property type="match status" value="1"/>
</dbReference>
<evidence type="ECO:0000259" key="12">
    <source>
        <dbReference type="PROSITE" id="PS50290"/>
    </source>
</evidence>
<dbReference type="SMART" id="SM01345">
    <property type="entry name" value="Rapamycin_bind"/>
    <property type="match status" value="1"/>
</dbReference>
<dbReference type="STRING" id="136037.A0A067R3Y6"/>
<keyword evidence="7" id="KW-0067">ATP-binding</keyword>
<dbReference type="eggNOG" id="KOG0891">
    <property type="taxonomic scope" value="Eukaryota"/>
</dbReference>
<name>A0A067R3Y6_ZOONE</name>
<dbReference type="PROSITE" id="PS50290">
    <property type="entry name" value="PI3_4_KINASE_3"/>
    <property type="match status" value="1"/>
</dbReference>
<dbReference type="GO" id="GO:0005737">
    <property type="term" value="C:cytoplasm"/>
    <property type="evidence" value="ECO:0007669"/>
    <property type="project" value="TreeGrafter"/>
</dbReference>
<dbReference type="Pfam" id="PF00454">
    <property type="entry name" value="PI3_PI4_kinase"/>
    <property type="match status" value="1"/>
</dbReference>
<dbReference type="InterPro" id="IPR003152">
    <property type="entry name" value="FATC_dom"/>
</dbReference>
<protein>
    <recommendedName>
        <fullName evidence="2">non-specific serine/threonine protein kinase</fullName>
        <ecNumber evidence="2">2.7.11.1</ecNumber>
    </recommendedName>
</protein>
<evidence type="ECO:0000256" key="10">
    <source>
        <dbReference type="ARBA" id="ARBA00048679"/>
    </source>
</evidence>
<feature type="domain" description="FAT" evidence="13">
    <location>
        <begin position="1370"/>
        <end position="1795"/>
    </location>
</feature>
<dbReference type="FunCoup" id="A0A067R3Y6">
    <property type="interactions" value="1313"/>
</dbReference>
<organism evidence="15 16">
    <name type="scientific">Zootermopsis nevadensis</name>
    <name type="common">Dampwood termite</name>
    <dbReference type="NCBI Taxonomy" id="136037"/>
    <lineage>
        <taxon>Eukaryota</taxon>
        <taxon>Metazoa</taxon>
        <taxon>Ecdysozoa</taxon>
        <taxon>Arthropoda</taxon>
        <taxon>Hexapoda</taxon>
        <taxon>Insecta</taxon>
        <taxon>Pterygota</taxon>
        <taxon>Neoptera</taxon>
        <taxon>Polyneoptera</taxon>
        <taxon>Dictyoptera</taxon>
        <taxon>Blattodea</taxon>
        <taxon>Blattoidea</taxon>
        <taxon>Termitoidae</taxon>
        <taxon>Termopsidae</taxon>
        <taxon>Zootermopsis</taxon>
    </lineage>
</organism>
<dbReference type="SUPFAM" id="SSF48371">
    <property type="entry name" value="ARM repeat"/>
    <property type="match status" value="2"/>
</dbReference>
<feature type="compositionally biased region" description="Acidic residues" evidence="11">
    <location>
        <begin position="1811"/>
        <end position="1829"/>
    </location>
</feature>
<dbReference type="SMART" id="SM00146">
    <property type="entry name" value="PI3Kc"/>
    <property type="match status" value="1"/>
</dbReference>
<dbReference type="InterPro" id="IPR014009">
    <property type="entry name" value="PIK_FAT"/>
</dbReference>
<dbReference type="Pfam" id="PF15785">
    <property type="entry name" value="SMG1"/>
    <property type="match status" value="1"/>
</dbReference>
<evidence type="ECO:0000313" key="15">
    <source>
        <dbReference type="EMBL" id="KDR12657.1"/>
    </source>
</evidence>
<evidence type="ECO:0000256" key="8">
    <source>
        <dbReference type="ARBA" id="ARBA00023161"/>
    </source>
</evidence>
<keyword evidence="16" id="KW-1185">Reference proteome</keyword>
<evidence type="ECO:0000256" key="6">
    <source>
        <dbReference type="ARBA" id="ARBA00022777"/>
    </source>
</evidence>
<dbReference type="InterPro" id="IPR039414">
    <property type="entry name" value="SMG1_PIKKc"/>
</dbReference>
<dbReference type="Gene3D" id="3.30.1010.10">
    <property type="entry name" value="Phosphatidylinositol 3-kinase Catalytic Subunit, Chain A, domain 4"/>
    <property type="match status" value="1"/>
</dbReference>
<evidence type="ECO:0000313" key="16">
    <source>
        <dbReference type="Proteomes" id="UP000027135"/>
    </source>
</evidence>
<evidence type="ECO:0000256" key="4">
    <source>
        <dbReference type="ARBA" id="ARBA00022679"/>
    </source>
</evidence>
<evidence type="ECO:0000256" key="7">
    <source>
        <dbReference type="ARBA" id="ARBA00022840"/>
    </source>
</evidence>
<dbReference type="GO" id="GO:0031931">
    <property type="term" value="C:TORC1 complex"/>
    <property type="evidence" value="ECO:0007669"/>
    <property type="project" value="TreeGrafter"/>
</dbReference>
<keyword evidence="5" id="KW-0547">Nucleotide-binding</keyword>
<dbReference type="PROSITE" id="PS51189">
    <property type="entry name" value="FAT"/>
    <property type="match status" value="1"/>
</dbReference>
<dbReference type="InterPro" id="IPR011009">
    <property type="entry name" value="Kinase-like_dom_sf"/>
</dbReference>
<dbReference type="InterPro" id="IPR018936">
    <property type="entry name" value="PI3/4_kinase_CS"/>
</dbReference>
<dbReference type="FunFam" id="1.10.1070.11:FF:000008">
    <property type="entry name" value="serine/threonine-protein kinase SMG1 isoform X2"/>
    <property type="match status" value="1"/>
</dbReference>
<evidence type="ECO:0000256" key="3">
    <source>
        <dbReference type="ARBA" id="ARBA00022527"/>
    </source>
</evidence>
<comment type="catalytic activity">
    <reaction evidence="10">
        <text>L-seryl-[protein] + ATP = O-phospho-L-seryl-[protein] + ADP + H(+)</text>
        <dbReference type="Rhea" id="RHEA:17989"/>
        <dbReference type="Rhea" id="RHEA-COMP:9863"/>
        <dbReference type="Rhea" id="RHEA-COMP:11604"/>
        <dbReference type="ChEBI" id="CHEBI:15378"/>
        <dbReference type="ChEBI" id="CHEBI:29999"/>
        <dbReference type="ChEBI" id="CHEBI:30616"/>
        <dbReference type="ChEBI" id="CHEBI:83421"/>
        <dbReference type="ChEBI" id="CHEBI:456216"/>
        <dbReference type="EC" id="2.7.11.1"/>
    </reaction>
</comment>
<dbReference type="SUPFAM" id="SSF56112">
    <property type="entry name" value="Protein kinase-like (PK-like)"/>
    <property type="match status" value="1"/>
</dbReference>
<dbReference type="InterPro" id="IPR016024">
    <property type="entry name" value="ARM-type_fold"/>
</dbReference>
<evidence type="ECO:0000259" key="14">
    <source>
        <dbReference type="PROSITE" id="PS51190"/>
    </source>
</evidence>
<dbReference type="CDD" id="cd05170">
    <property type="entry name" value="PIKKc_SMG1"/>
    <property type="match status" value="1"/>
</dbReference>
<sequence>ESLMVPENGRYIRRSLDLIAESLLDTLHSGPGFDAKSQAAKCLGRVGYVLEQDFKRYMDWIFTKYAVERNDEVRLLLMKAMAETLKLEGEVPKLKEFSVVLMTQLQTALENTDLPELLMGTVDVIILLTEIYPSTFTKHFRDTVDILVGWHIDGSQAITVTQYASCSLQKLNRYWVADLQFSLTLLGQFLEDMEAYGEDLVFPTSGRSSPAEDPPPTPEDCILRITSLIRVFNTVTKSLGQHLNPTVSPAVAWTFITDCFAKMLRTVVKALDICMDEDLIVTVVITLPPILKSPVPSRASLASHSPYRLKRIGDKQHPCLTPLPISTLLVSPESSVSLTFCCMYRFSISLLFSLVNYTAQQPRRQKSSYLHVVMHEILLVTNECTCLLLLHLQSKTSSANEMLYGLIDTQLSLVPQLADFTIISMLKMIAKTVREVSANLPLELVQKLLGSDSPLLELRFSPSLNVQAEVLAVYHSLLNLKNIPLLQEAYRYVLGDLEVAYRMYVPSIEELCQQNPHTNLVYIMDNVETVIIFHLRALADLANASNSIIGMWALKPSILELLAVKLLPYDKDLAQHSPVLQYSVLYLLYSHCSRYNHFVSSSGLVSSAHGRSNVHDILGLPVTLGSEVPTTSPTSGHLSIILGLLANMLSQETSEETRLLVLSWARELLAQAQPYMTVLHQTAEFEKILCTIVGAGFHHSAAIVLGVAGNVEQVLAAKEVPWKGTLLSKIFELCVLHLNSTNNRVRTKFSQLLSLVPWYVTVSRLTDMSHAVDVKNKPLQELSGFTLDILHAAQTHHLLRGCCGDMQPQNFRKFMGYLLQGVHHSDNNWLQDIFCSCWPLQPSPRTADEDKAICMFGNLALASSLVLLSWAASEAAHLCVMYKLRTPLGKPQDTFTNIEGAIKSLAREINQQQVGPEESSLPYFKETMTTTNGKLAGTLCCGTWEQQRVRLLLEFLEHLEKAMHNAAEGCATAMLPPPKPVRTFFHTNKSTCGEWLTRIRSAVVVVAIHAGQATTAIRHGHCMLQDMVDANNTQGPEFERSVMHVCWALCKLCEPEAIQGLNAWCRDVAGRKFAWLKFASEQAHGRFETAAEGYRKLLNQECVGSTPQNSPSHLITDGNISSPVKQVGKTEVDEHVLGFIADQVECYKAVSNWSDLLKWKEKESELWMNQNGGTPEKYLMSSVTSTAHAKSLAKFEEGELAAMNELMKWNVKEPSAEQLSDVGSDSRKCWSSYKLMGKAYTMLTSIAMTLVADGDSNDVETNNIVWGEKIQKCSYIAQCHLQEGLRNAPSEFLHEAAVLQYAASGLQSMLAGKPDCNVFSVINGRAVDTLSSSLLTQVLWWVKYFDKAGSKNMGGDLQCCSSWVNQLVLEVSRVSRKEGNLMLAQKLLIDYLKLEDGFLCVGTNNKLLLEDIAQCLVDTSVKGKESALPLSMIWGVQTAKALTEVAKVLYSLEKHESAVQVCAVGALNLAQQVANRDPQLRERGSRLLLILAKWLQQENHLVSSETDSDRSAMGRLLAWEKAHNTVNDLSIFGIVEVQICHNGVSVIPPTDAVIGQLLQLGVARCPELAKAWSQFASWCYRWGRRVVDAASEAGGQLSEVDRVAVQHLMPPGMTADDLDKVYFVLSQTRAVADEEDIETEDINTSEMIENQLQNIHALNGSSSEQLSRLMGIWRDAQKRIYSYLELSAVAYFKYLELCGDKESVIGGMENNCTTITATLRLLRLIVKHALELQTVLESGLATTPTRPWKGIIPQLFSRLSHPEPYVRRRVSELLCRVAEDAPHLITFPAVVGAAAGGARLRDMTMGTSTSQDEEDEDEEDEEECASEEENQVSVLKNCFLAMVDTLSKQAPEAISQVQLLVQELRRITLLWDELWLGTLVQHHAEISRRMQQLELEVLRVEDNTSLSSADKDRLIAEKHRIILKPLVFILEQLHAITSVAPETPHEKWFQEKFGEYITDALHKLKTSWNPRRPQESWQPLKQLQSRLQQRAQKRAAYTIRMVDISPALAGLKDSFIAMPGVASRSGTIITVSAVDNNIAILPTKTKPKKLVFHGSDGQLYTYLFKGLEDLHLDERIMQFLSIANTMMQRSNSPSESMYRARHYSVIPLGPRSGLISWVDGVTPLFGLYKRWQQRETVTVSLRGGQSSTSLQGGNGQVMRPSELFYSKLTPLLKERGISNLDNRKEWPLPILRQVLTELMDETPKDLLAKELWCHSVNAGSWWQTTRTYSYSVAVMSIIGYIIGLGDRHLDNVLVDLLTGEVVHIDYNVCFEKGKTLRVPEKVPFRMTPNIRTALGVTGVEGIFRQACEHVLKVMKKGRETLLTLLEAFVYDPLVDWTPGNEAGYTGAVYGGGQAITMETKQSRKELEREVTLGMFCVRVAEIKADWLANRDELLAAILELVSKLNQWLEVQGRIKIAKESLQDCHQQMALVKEAEAHGPSAQHPLYTLATRYAKHRRARDAQEKACVALKEKIEDCEKHLNLHKVALASVRGPQLAQWVAELNFPVDKDSHMVFDLVKEFLQNAGQGQMILQCEQSESELGQLAQQQIILVRNCLDLLSQYGTVASLYPASYLNSHRSVCYRRWAQQLLNDMSVESCHEVLAQFRSLFSPEAINKPLSQQVIAFSYQLQTSLAEANARLKKSYECLAAEGLPEACVRLESAYNEAHAGIKAFLRGEKGAALALECVNITVLCSLNKRYLMMEAAALSAGDCLVDLTSRDGDWFLDEMCLVSSLVTELASLLPSHHQLDSTTRADTRVELALQCLKSAHSIYKGLQELNFNFHTIILPEALKTIQTEEPTVLAMVNELNDIIAGVGCPLEDLLAQLEMHLRYIIMEMDSPHHSAQQMVAEIRKRFEVLLLRPAELVTDETGDQATSVNTSSVASGSDDVLTPGQMLLMGFNGLFEKLQLEGNALIAALETLDTPHCWKKVDQVWEAKAMAAPVFTDATRAVLEDIFLLKRLTTMQEFFTLCGHVAHGVASVHDDNHLNKPIRRFTADYVSRQLLGVTSQTLALALCLLLQRIGLNVTVEVEQRDIGAENKVPLEELCRKAVDLSMKSCQFSGGTLAQASGLTSTLEVTWRHREVARHLQQQVEAQRSTLQRLQLQLTAHHWLHEDTLMLQGAPITAMAPISRPKFMLELRKTSSALLALQARLSEAREQQSTLVASVEQRLKWAAGANPALSEVLAAFESAVNFRTERLNLEQRLSALVGNTCNAVLHHEALRTRTSEALAHDTAFLQLVDQCEKSCVLAAGCEQIVTPAEESLVQLLTPDGPIDHTWIHNAEVIISDTVKTLQQQMAALQDSLFIAQDCLKNQVIAVRNRLSSHHKLMSDVRNLLKSMVKLEDCGLTGLQDYVMSYRTYSEHFSALIRELMSDELDIDCVHKAMDQLEHLKEKTNPIYEELVMFAKRQEGKQLEGALACSPPAAGEDAVAFGGLGGRSRRPPLLRQESICLSPRKGVPAPVAPVVAKPSRDPHTGKAVQERNTYALGVWRRVRMKLEGRDPDPGRRATVQEQVEYVIREAMSLDNLALLYEGWTPWV</sequence>
<keyword evidence="3" id="KW-0723">Serine/threonine-protein kinase</keyword>
<comment type="catalytic activity">
    <reaction evidence="9">
        <text>L-threonyl-[protein] + ATP = O-phospho-L-threonyl-[protein] + ADP + H(+)</text>
        <dbReference type="Rhea" id="RHEA:46608"/>
        <dbReference type="Rhea" id="RHEA-COMP:11060"/>
        <dbReference type="Rhea" id="RHEA-COMP:11605"/>
        <dbReference type="ChEBI" id="CHEBI:15378"/>
        <dbReference type="ChEBI" id="CHEBI:30013"/>
        <dbReference type="ChEBI" id="CHEBI:30616"/>
        <dbReference type="ChEBI" id="CHEBI:61977"/>
        <dbReference type="ChEBI" id="CHEBI:456216"/>
        <dbReference type="EC" id="2.7.11.1"/>
    </reaction>
</comment>
<gene>
    <name evidence="15" type="ORF">L798_13316</name>
</gene>
<dbReference type="InterPro" id="IPR000403">
    <property type="entry name" value="PI3/4_kinase_cat_dom"/>
</dbReference>
<dbReference type="GO" id="GO:0016242">
    <property type="term" value="P:negative regulation of macroautophagy"/>
    <property type="evidence" value="ECO:0007669"/>
    <property type="project" value="TreeGrafter"/>
</dbReference>
<comment type="similarity">
    <text evidence="1">Belongs to the PI3/PI4-kinase family.</text>
</comment>
<dbReference type="GO" id="GO:0005524">
    <property type="term" value="F:ATP binding"/>
    <property type="evidence" value="ECO:0007669"/>
    <property type="project" value="UniProtKB-KW"/>
</dbReference>